<dbReference type="RefSeq" id="WP_084098563.1">
    <property type="nucleotide sequence ID" value="NZ_FWXK01000003.1"/>
</dbReference>
<dbReference type="PANTHER" id="PTHR46648">
    <property type="entry name" value="HIT FAMILY PROTEIN 1"/>
    <property type="match status" value="1"/>
</dbReference>
<evidence type="ECO:0000256" key="3">
    <source>
        <dbReference type="PROSITE-ProRule" id="PRU00464"/>
    </source>
</evidence>
<dbReference type="InterPro" id="IPR001310">
    <property type="entry name" value="Histidine_triad_HIT"/>
</dbReference>
<dbReference type="STRING" id="371602.SAMN04487984_0698"/>
<gene>
    <name evidence="5" type="ORF">SAMN04487984_0698</name>
</gene>
<dbReference type="Gene3D" id="3.30.428.10">
    <property type="entry name" value="HIT-like"/>
    <property type="match status" value="1"/>
</dbReference>
<dbReference type="PROSITE" id="PS00892">
    <property type="entry name" value="HIT_1"/>
    <property type="match status" value="1"/>
</dbReference>
<evidence type="ECO:0000256" key="1">
    <source>
        <dbReference type="PIRSR" id="PIRSR601310-1"/>
    </source>
</evidence>
<dbReference type="GO" id="GO:0009117">
    <property type="term" value="P:nucleotide metabolic process"/>
    <property type="evidence" value="ECO:0007669"/>
    <property type="project" value="TreeGrafter"/>
</dbReference>
<dbReference type="Pfam" id="PF01230">
    <property type="entry name" value="HIT"/>
    <property type="match status" value="1"/>
</dbReference>
<proteinExistence type="predicted"/>
<evidence type="ECO:0000313" key="6">
    <source>
        <dbReference type="Proteomes" id="UP000243884"/>
    </source>
</evidence>
<dbReference type="EMBL" id="FWXK01000003">
    <property type="protein sequence ID" value="SMC35935.1"/>
    <property type="molecule type" value="Genomic_DNA"/>
</dbReference>
<feature type="domain" description="HIT" evidence="4">
    <location>
        <begin position="5"/>
        <end position="114"/>
    </location>
</feature>
<dbReference type="AlphaFoldDB" id="A0A1W1YID3"/>
<dbReference type="InterPro" id="IPR036265">
    <property type="entry name" value="HIT-like_sf"/>
</dbReference>
<evidence type="ECO:0000256" key="2">
    <source>
        <dbReference type="PIRSR" id="PIRSR601310-3"/>
    </source>
</evidence>
<protein>
    <submittedName>
        <fullName evidence="5">Histidine triad (HIT) family protein</fullName>
    </submittedName>
</protein>
<evidence type="ECO:0000313" key="5">
    <source>
        <dbReference type="EMBL" id="SMC35935.1"/>
    </source>
</evidence>
<reference evidence="6" key="1">
    <citation type="submission" date="2017-04" db="EMBL/GenBank/DDBJ databases">
        <authorList>
            <person name="Varghese N."/>
            <person name="Submissions S."/>
        </authorList>
    </citation>
    <scope>NUCLEOTIDE SEQUENCE [LARGE SCALE GENOMIC DNA]</scope>
    <source>
        <strain evidence="6">DSM 21500</strain>
    </source>
</reference>
<dbReference type="PANTHER" id="PTHR46648:SF1">
    <property type="entry name" value="ADENOSINE 5'-MONOPHOSPHORAMIDASE HNT1"/>
    <property type="match status" value="1"/>
</dbReference>
<dbReference type="PROSITE" id="PS51084">
    <property type="entry name" value="HIT_2"/>
    <property type="match status" value="1"/>
</dbReference>
<dbReference type="SUPFAM" id="SSF54197">
    <property type="entry name" value="HIT-like"/>
    <property type="match status" value="1"/>
</dbReference>
<organism evidence="5 6">
    <name type="scientific">Aerococcus suis</name>
    <dbReference type="NCBI Taxonomy" id="371602"/>
    <lineage>
        <taxon>Bacteria</taxon>
        <taxon>Bacillati</taxon>
        <taxon>Bacillota</taxon>
        <taxon>Bacilli</taxon>
        <taxon>Lactobacillales</taxon>
        <taxon>Aerococcaceae</taxon>
        <taxon>Aerococcus</taxon>
    </lineage>
</organism>
<dbReference type="OrthoDB" id="9784774at2"/>
<feature type="active site" description="Tele-AMP-histidine intermediate" evidence="1">
    <location>
        <position position="100"/>
    </location>
</feature>
<feature type="short sequence motif" description="Histidine triad motif" evidence="2 3">
    <location>
        <begin position="98"/>
        <end position="102"/>
    </location>
</feature>
<dbReference type="PRINTS" id="PR00332">
    <property type="entry name" value="HISTRIAD"/>
</dbReference>
<name>A0A1W1YID3_9LACT</name>
<dbReference type="InterPro" id="IPR019808">
    <property type="entry name" value="Histidine_triad_CS"/>
</dbReference>
<dbReference type="Proteomes" id="UP000243884">
    <property type="component" value="Unassembled WGS sequence"/>
</dbReference>
<keyword evidence="6" id="KW-1185">Reference proteome</keyword>
<sequence>MSETIFYKIAKGEIPTNVVYEDDVVMAFLDTSQVTKGHTLLIPKEPIKDIFDYDAEYAGQVLSRLPKVANALKQAFPDMTGLNILNNNGESAYQSVFHSHFHLIPRYDKDNDGFGLKWETHEDDYSDNDMQELADHIRQYTKEV</sequence>
<accession>A0A1W1YID3</accession>
<dbReference type="GO" id="GO:0003824">
    <property type="term" value="F:catalytic activity"/>
    <property type="evidence" value="ECO:0007669"/>
    <property type="project" value="InterPro"/>
</dbReference>
<evidence type="ECO:0000259" key="4">
    <source>
        <dbReference type="PROSITE" id="PS51084"/>
    </source>
</evidence>
<dbReference type="CDD" id="cd01277">
    <property type="entry name" value="HINT_subgroup"/>
    <property type="match status" value="1"/>
</dbReference>
<dbReference type="InterPro" id="IPR011146">
    <property type="entry name" value="HIT-like"/>
</dbReference>
<dbReference type="InterPro" id="IPR039384">
    <property type="entry name" value="HINT"/>
</dbReference>